<comment type="similarity">
    <text evidence="1">Belongs to the glycosyl hydrolase 16 family.</text>
</comment>
<dbReference type="Pfam" id="PF00722">
    <property type="entry name" value="Glyco_hydro_16"/>
    <property type="match status" value="1"/>
</dbReference>
<evidence type="ECO:0000313" key="13">
    <source>
        <dbReference type="Proteomes" id="UP000578697"/>
    </source>
</evidence>
<feature type="active site" description="Proton donor" evidence="8">
    <location>
        <position position="147"/>
    </location>
</feature>
<evidence type="ECO:0000256" key="5">
    <source>
        <dbReference type="ARBA" id="ARBA00029722"/>
    </source>
</evidence>
<dbReference type="InterPro" id="IPR008263">
    <property type="entry name" value="GH16_AS"/>
</dbReference>
<dbReference type="PROSITE" id="PS01034">
    <property type="entry name" value="GH16_1"/>
    <property type="match status" value="1"/>
</dbReference>
<protein>
    <recommendedName>
        <fullName evidence="2">Beta-glucanase</fullName>
    </recommendedName>
    <alternativeName>
        <fullName evidence="7">1,3-1,4-beta-D-glucan 4-glucanohydrolase</fullName>
    </alternativeName>
    <alternativeName>
        <fullName evidence="6">Endo-beta-1,3-1,4 glucanase</fullName>
    </alternativeName>
    <alternativeName>
        <fullName evidence="5">Lichenase</fullName>
    </alternativeName>
</protein>
<dbReference type="InterPro" id="IPR013320">
    <property type="entry name" value="ConA-like_dom_sf"/>
</dbReference>
<feature type="chain" id="PRO_5033945738" description="Beta-glucanase" evidence="9">
    <location>
        <begin position="25"/>
        <end position="261"/>
    </location>
</feature>
<evidence type="ECO:0000256" key="2">
    <source>
        <dbReference type="ARBA" id="ARBA00014569"/>
    </source>
</evidence>
<evidence type="ECO:0000256" key="7">
    <source>
        <dbReference type="ARBA" id="ARBA00031665"/>
    </source>
</evidence>
<dbReference type="Gene3D" id="2.60.120.200">
    <property type="match status" value="1"/>
</dbReference>
<evidence type="ECO:0000313" key="14">
    <source>
        <dbReference type="Proteomes" id="UP000593591"/>
    </source>
</evidence>
<dbReference type="PRINTS" id="PR00737">
    <property type="entry name" value="GLHYDRLASE16"/>
</dbReference>
<evidence type="ECO:0000313" key="12">
    <source>
        <dbReference type="EMBL" id="QOS40753.1"/>
    </source>
</evidence>
<proteinExistence type="inferred from homology"/>
<keyword evidence="9" id="KW-0732">Signal</keyword>
<feature type="domain" description="GH16" evidence="10">
    <location>
        <begin position="47"/>
        <end position="261"/>
    </location>
</feature>
<reference evidence="12 14" key="1">
    <citation type="submission" date="2018-08" db="EMBL/GenBank/DDBJ databases">
        <title>The first complete genome of Treponema rectale (CHPAT), a commensal spirochete of the bovine rectum.</title>
        <authorList>
            <person name="Staton G.J."/>
            <person name="Clegg S.R."/>
            <person name="Carter S.D."/>
            <person name="Radford A.D."/>
            <person name="Darby A."/>
            <person name="Hall N."/>
            <person name="Birtles R.J."/>
            <person name="Evans N.J."/>
        </authorList>
    </citation>
    <scope>NUCLEOTIDE SEQUENCE [LARGE SCALE GENOMIC DNA]</scope>
    <source>
        <strain evidence="12 14">CHPA</strain>
    </source>
</reference>
<dbReference type="SUPFAM" id="SSF49899">
    <property type="entry name" value="Concanavalin A-like lectins/glucanases"/>
    <property type="match status" value="1"/>
</dbReference>
<reference evidence="11 13" key="2">
    <citation type="submission" date="2020-08" db="EMBL/GenBank/DDBJ databases">
        <title>Genomic Encyclopedia of Type Strains, Phase IV (KMG-IV): sequencing the most valuable type-strain genomes for metagenomic binning, comparative biology and taxonomic classification.</title>
        <authorList>
            <person name="Goeker M."/>
        </authorList>
    </citation>
    <scope>NUCLEOTIDE SEQUENCE [LARGE SCALE GENOMIC DNA]</scope>
    <source>
        <strain evidence="11 13">DSM 103679</strain>
    </source>
</reference>
<dbReference type="PROSITE" id="PS51762">
    <property type="entry name" value="GH16_2"/>
    <property type="match status" value="1"/>
</dbReference>
<dbReference type="GO" id="GO:0005975">
    <property type="term" value="P:carbohydrate metabolic process"/>
    <property type="evidence" value="ECO:0007669"/>
    <property type="project" value="InterPro"/>
</dbReference>
<dbReference type="Proteomes" id="UP000593591">
    <property type="component" value="Chromosome"/>
</dbReference>
<dbReference type="AlphaFoldDB" id="A0A840SIM8"/>
<keyword evidence="13" id="KW-1185">Reference proteome</keyword>
<evidence type="ECO:0000313" key="11">
    <source>
        <dbReference type="EMBL" id="MBB5219363.1"/>
    </source>
</evidence>
<dbReference type="EMBL" id="CP031517">
    <property type="protein sequence ID" value="QOS40753.1"/>
    <property type="molecule type" value="Genomic_DNA"/>
</dbReference>
<evidence type="ECO:0000259" key="10">
    <source>
        <dbReference type="PROSITE" id="PS51762"/>
    </source>
</evidence>
<dbReference type="Proteomes" id="UP000578697">
    <property type="component" value="Unassembled WGS sequence"/>
</dbReference>
<dbReference type="InterPro" id="IPR008264">
    <property type="entry name" value="Beta_glucanase"/>
</dbReference>
<dbReference type="GO" id="GO:0004553">
    <property type="term" value="F:hydrolase activity, hydrolyzing O-glycosyl compounds"/>
    <property type="evidence" value="ECO:0007669"/>
    <property type="project" value="InterPro"/>
</dbReference>
<keyword evidence="4" id="KW-0326">Glycosidase</keyword>
<organism evidence="11 13">
    <name type="scientific">Treponema rectale</name>
    <dbReference type="NCBI Taxonomy" id="744512"/>
    <lineage>
        <taxon>Bacteria</taxon>
        <taxon>Pseudomonadati</taxon>
        <taxon>Spirochaetota</taxon>
        <taxon>Spirochaetia</taxon>
        <taxon>Spirochaetales</taxon>
        <taxon>Treponemataceae</taxon>
        <taxon>Treponema</taxon>
    </lineage>
</organism>
<evidence type="ECO:0000256" key="9">
    <source>
        <dbReference type="SAM" id="SignalP"/>
    </source>
</evidence>
<accession>A0A840SIM8</accession>
<name>A0A840SIM8_9SPIR</name>
<sequence length="261" mass="29620">MKVNAKKIAVLLSTAALLALSSCSQNVSVVQENEPEETSARSVQTWSLWDGLDYHNTGVFGKADWTNGGMFNCGWKSDHIWFNNGKMTIKLDNTPSYGKPYSSGEYRTHNTFSYGTFETNMMAAKGDGLVTSFFLYTGNPWDEIDVEILGKDTTKVQLNYYVDGVANNEKIINLGFDASKGYHKYAIEYGNGYINWYIDGKWVYGVNNRGFNAPYGKKMPSHPMQIMVNLWPGTGVDSWLNHFWYSGPKYAYYDYIKYTPK</sequence>
<dbReference type="InterPro" id="IPR044791">
    <property type="entry name" value="Beta-glucanase/XTH"/>
</dbReference>
<feature type="active site" description="Nucleophile" evidence="8">
    <location>
        <position position="143"/>
    </location>
</feature>
<keyword evidence="3" id="KW-0378">Hydrolase</keyword>
<evidence type="ECO:0000256" key="1">
    <source>
        <dbReference type="ARBA" id="ARBA00006865"/>
    </source>
</evidence>
<evidence type="ECO:0000256" key="6">
    <source>
        <dbReference type="ARBA" id="ARBA00029771"/>
    </source>
</evidence>
<dbReference type="InterPro" id="IPR000757">
    <property type="entry name" value="Beta-glucanase-like"/>
</dbReference>
<gene>
    <name evidence="12" type="ORF">DYE49_09955</name>
    <name evidence="11" type="ORF">HNP77_001732</name>
</gene>
<evidence type="ECO:0000256" key="4">
    <source>
        <dbReference type="ARBA" id="ARBA00023295"/>
    </source>
</evidence>
<dbReference type="KEGG" id="trc:DYE49_09955"/>
<evidence type="ECO:0000256" key="3">
    <source>
        <dbReference type="ARBA" id="ARBA00022801"/>
    </source>
</evidence>
<dbReference type="RefSeq" id="WP_184652773.1">
    <property type="nucleotide sequence ID" value="NZ_JACHFR010000002.1"/>
</dbReference>
<dbReference type="PROSITE" id="PS51257">
    <property type="entry name" value="PROKAR_LIPOPROTEIN"/>
    <property type="match status" value="1"/>
</dbReference>
<dbReference type="EMBL" id="JACHFR010000002">
    <property type="protein sequence ID" value="MBB5219363.1"/>
    <property type="molecule type" value="Genomic_DNA"/>
</dbReference>
<feature type="signal peptide" evidence="9">
    <location>
        <begin position="1"/>
        <end position="24"/>
    </location>
</feature>
<evidence type="ECO:0000256" key="8">
    <source>
        <dbReference type="PIRSR" id="PIRSR608264-1"/>
    </source>
</evidence>
<dbReference type="PANTHER" id="PTHR31062">
    <property type="entry name" value="XYLOGLUCAN ENDOTRANSGLUCOSYLASE/HYDROLASE PROTEIN 8-RELATED"/>
    <property type="match status" value="1"/>
</dbReference>